<organism evidence="2 5">
    <name type="scientific">Mycobacterium tuberculosis</name>
    <dbReference type="NCBI Taxonomy" id="1773"/>
    <lineage>
        <taxon>Bacteria</taxon>
        <taxon>Bacillati</taxon>
        <taxon>Actinomycetota</taxon>
        <taxon>Actinomycetes</taxon>
        <taxon>Mycobacteriales</taxon>
        <taxon>Mycobacteriaceae</taxon>
        <taxon>Mycobacterium</taxon>
        <taxon>Mycobacterium tuberculosis complex</taxon>
    </lineage>
</organism>
<evidence type="ECO:0000313" key="2">
    <source>
        <dbReference type="EMBL" id="CFS13446.1"/>
    </source>
</evidence>
<evidence type="ECO:0000313" key="3">
    <source>
        <dbReference type="EMBL" id="COX51472.1"/>
    </source>
</evidence>
<evidence type="ECO:0000313" key="4">
    <source>
        <dbReference type="Proteomes" id="UP000039021"/>
    </source>
</evidence>
<feature type="region of interest" description="Disordered" evidence="1">
    <location>
        <begin position="49"/>
        <end position="70"/>
    </location>
</feature>
<reference evidence="3" key="1">
    <citation type="submission" date="2015-03" db="EMBL/GenBank/DDBJ databases">
        <authorList>
            <consortium name="Pathogen Informatics"/>
            <person name="Murphy D."/>
        </authorList>
    </citation>
    <scope>NUCLEOTIDE SEQUENCE</scope>
    <source>
        <strain evidence="3">N09902308</strain>
    </source>
</reference>
<evidence type="ECO:0000313" key="5">
    <source>
        <dbReference type="Proteomes" id="UP000046680"/>
    </source>
</evidence>
<dbReference type="EMBL" id="CGCX01002562">
    <property type="protein sequence ID" value="CFS13446.1"/>
    <property type="molecule type" value="Genomic_DNA"/>
</dbReference>
<gene>
    <name evidence="2" type="ORF">ERS007657_04190</name>
    <name evidence="3" type="ORF">ERS007739_01401</name>
</gene>
<accession>A0A654U702</accession>
<feature type="compositionally biased region" description="Polar residues" evidence="1">
    <location>
        <begin position="56"/>
        <end position="70"/>
    </location>
</feature>
<name>A0A654U702_MYCTX</name>
<evidence type="ECO:0000256" key="1">
    <source>
        <dbReference type="SAM" id="MobiDB-lite"/>
    </source>
</evidence>
<dbReference type="Proteomes" id="UP000046680">
    <property type="component" value="Unassembled WGS sequence"/>
</dbReference>
<dbReference type="Proteomes" id="UP000039021">
    <property type="component" value="Unassembled WGS sequence"/>
</dbReference>
<protein>
    <submittedName>
        <fullName evidence="2">Uncharacterized protein</fullName>
    </submittedName>
</protein>
<sequence length="70" mass="7117">MCTPRDFSMQITARPIGPHPITIATSPLPTSPRRTACHPTAMGSVSAAISGASPFGTGNVSDCSTTSRSA</sequence>
<reference evidence="4 5" key="2">
    <citation type="submission" date="2015-03" db="EMBL/GenBank/DDBJ databases">
        <authorList>
            <consortium name="Pathogen Informatics"/>
        </authorList>
    </citation>
    <scope>NUCLEOTIDE SEQUENCE [LARGE SCALE GENOMIC DNA]</scope>
    <source>
        <strain evidence="2 5">C09601061</strain>
        <strain evidence="4">N09902308</strain>
    </source>
</reference>
<dbReference type="EMBL" id="CSBK01000530">
    <property type="protein sequence ID" value="COX51472.1"/>
    <property type="molecule type" value="Genomic_DNA"/>
</dbReference>
<proteinExistence type="predicted"/>
<dbReference type="AlphaFoldDB" id="A0A654U702"/>